<dbReference type="AlphaFoldDB" id="A0A1J1J6F2"/>
<keyword evidence="1" id="KW-1133">Transmembrane helix</keyword>
<keyword evidence="3" id="KW-1185">Reference proteome</keyword>
<accession>A0A1J1J6F2</accession>
<sequence>MLRDTLVKIFRSNNLENISATNITTREIPKQTNFNEILKSSQIPCFIYSIIIIVVVVVSAGWKRLDIAYKQPTNCEKLIKFLYEDARCLLIDKYLLKENIYKESITPQMSLESSSLSKQSI</sequence>
<proteinExistence type="predicted"/>
<dbReference type="Proteomes" id="UP000183832">
    <property type="component" value="Unassembled WGS sequence"/>
</dbReference>
<dbReference type="EMBL" id="CVRI01000067">
    <property type="protein sequence ID" value="CRL06457.1"/>
    <property type="molecule type" value="Genomic_DNA"/>
</dbReference>
<protein>
    <submittedName>
        <fullName evidence="2">CLUMA_CG019827, isoform A</fullName>
    </submittedName>
</protein>
<gene>
    <name evidence="2" type="ORF">CLUMA_CG019827</name>
</gene>
<keyword evidence="1" id="KW-0472">Membrane</keyword>
<evidence type="ECO:0000313" key="2">
    <source>
        <dbReference type="EMBL" id="CRL06457.1"/>
    </source>
</evidence>
<organism evidence="2 3">
    <name type="scientific">Clunio marinus</name>
    <dbReference type="NCBI Taxonomy" id="568069"/>
    <lineage>
        <taxon>Eukaryota</taxon>
        <taxon>Metazoa</taxon>
        <taxon>Ecdysozoa</taxon>
        <taxon>Arthropoda</taxon>
        <taxon>Hexapoda</taxon>
        <taxon>Insecta</taxon>
        <taxon>Pterygota</taxon>
        <taxon>Neoptera</taxon>
        <taxon>Endopterygota</taxon>
        <taxon>Diptera</taxon>
        <taxon>Nematocera</taxon>
        <taxon>Chironomoidea</taxon>
        <taxon>Chironomidae</taxon>
        <taxon>Clunio</taxon>
    </lineage>
</organism>
<name>A0A1J1J6F2_9DIPT</name>
<evidence type="ECO:0000256" key="1">
    <source>
        <dbReference type="SAM" id="Phobius"/>
    </source>
</evidence>
<feature type="transmembrane region" description="Helical" evidence="1">
    <location>
        <begin position="41"/>
        <end position="62"/>
    </location>
</feature>
<evidence type="ECO:0000313" key="3">
    <source>
        <dbReference type="Proteomes" id="UP000183832"/>
    </source>
</evidence>
<reference evidence="2" key="1">
    <citation type="submission" date="2015-04" db="EMBL/GenBank/DDBJ databases">
        <authorList>
            <person name="Syromyatnikov M.Y."/>
            <person name="Popov V.N."/>
        </authorList>
    </citation>
    <scope>NUCLEOTIDE SEQUENCE [LARGE SCALE GENOMIC DNA]</scope>
</reference>
<keyword evidence="1" id="KW-0812">Transmembrane</keyword>